<feature type="signal peptide" evidence="2">
    <location>
        <begin position="1"/>
        <end position="27"/>
    </location>
</feature>
<feature type="compositionally biased region" description="Gly residues" evidence="1">
    <location>
        <begin position="148"/>
        <end position="157"/>
    </location>
</feature>
<protein>
    <submittedName>
        <fullName evidence="3">Uncharacterized protein</fullName>
    </submittedName>
</protein>
<feature type="compositionally biased region" description="Gly residues" evidence="1">
    <location>
        <begin position="79"/>
        <end position="98"/>
    </location>
</feature>
<keyword evidence="4" id="KW-1185">Reference proteome</keyword>
<dbReference type="HOGENOM" id="CLU_1117161_0_0_1"/>
<sequence>MGQRRRAPWLRLLFLAAGALLLRLALAEEELQAATSAVATPNGGVEECEDEVVLKKGENAVRGDVDDVKRHTSLRGWGVWSGGGGGGGDGDGDAGGRGGKGRGRGRGRGIGGGIGRGNGQNGDRGINSGGRGKIKGSNGGNRNVIGDGNKGGGGDGGSDNAQSGDGGGGWESSGGGGGRGDVSGAGGGGGGGGGDEANGVRQFIVPGPSICSSHRCKHGGDGTGNGQRKITTTGGNHGSSGVTKPKGEP</sequence>
<feature type="compositionally biased region" description="Gly residues" evidence="1">
    <location>
        <begin position="108"/>
        <end position="131"/>
    </location>
</feature>
<accession>A0A0D3GIR5</accession>
<feature type="chain" id="PRO_5002262631" evidence="2">
    <location>
        <begin position="28"/>
        <end position="249"/>
    </location>
</feature>
<feature type="compositionally biased region" description="Gly residues" evidence="1">
    <location>
        <begin position="164"/>
        <end position="196"/>
    </location>
</feature>
<dbReference type="PaxDb" id="65489-OBART06G21230.1"/>
<evidence type="ECO:0000256" key="1">
    <source>
        <dbReference type="SAM" id="MobiDB-lite"/>
    </source>
</evidence>
<name>A0A0D3GIR5_9ORYZ</name>
<organism evidence="3">
    <name type="scientific">Oryza barthii</name>
    <dbReference type="NCBI Taxonomy" id="65489"/>
    <lineage>
        <taxon>Eukaryota</taxon>
        <taxon>Viridiplantae</taxon>
        <taxon>Streptophyta</taxon>
        <taxon>Embryophyta</taxon>
        <taxon>Tracheophyta</taxon>
        <taxon>Spermatophyta</taxon>
        <taxon>Magnoliopsida</taxon>
        <taxon>Liliopsida</taxon>
        <taxon>Poales</taxon>
        <taxon>Poaceae</taxon>
        <taxon>BOP clade</taxon>
        <taxon>Oryzoideae</taxon>
        <taxon>Oryzeae</taxon>
        <taxon>Oryzinae</taxon>
        <taxon>Oryza</taxon>
    </lineage>
</organism>
<feature type="compositionally biased region" description="Polar residues" evidence="1">
    <location>
        <begin position="226"/>
        <end position="242"/>
    </location>
</feature>
<dbReference type="Gramene" id="OBART06G21230.1">
    <property type="protein sequence ID" value="OBART06G21230.1"/>
    <property type="gene ID" value="OBART06G21230"/>
</dbReference>
<reference evidence="3" key="2">
    <citation type="submission" date="2015-03" db="UniProtKB">
        <authorList>
            <consortium name="EnsemblPlants"/>
        </authorList>
    </citation>
    <scope>IDENTIFICATION</scope>
</reference>
<dbReference type="EnsemblPlants" id="OBART06G21230.1">
    <property type="protein sequence ID" value="OBART06G21230.1"/>
    <property type="gene ID" value="OBART06G21230"/>
</dbReference>
<reference evidence="3" key="1">
    <citation type="journal article" date="2009" name="Rice">
        <title>De Novo Next Generation Sequencing of Plant Genomes.</title>
        <authorList>
            <person name="Rounsley S."/>
            <person name="Marri P.R."/>
            <person name="Yu Y."/>
            <person name="He R."/>
            <person name="Sisneros N."/>
            <person name="Goicoechea J.L."/>
            <person name="Lee S.J."/>
            <person name="Angelova A."/>
            <person name="Kudrna D."/>
            <person name="Luo M."/>
            <person name="Affourtit J."/>
            <person name="Desany B."/>
            <person name="Knight J."/>
            <person name="Niazi F."/>
            <person name="Egholm M."/>
            <person name="Wing R.A."/>
        </authorList>
    </citation>
    <scope>NUCLEOTIDE SEQUENCE [LARGE SCALE GENOMIC DNA]</scope>
    <source>
        <strain evidence="3">cv. IRGC 105608</strain>
    </source>
</reference>
<feature type="region of interest" description="Disordered" evidence="1">
    <location>
        <begin position="79"/>
        <end position="249"/>
    </location>
</feature>
<dbReference type="Proteomes" id="UP000026960">
    <property type="component" value="Chromosome 6"/>
</dbReference>
<evidence type="ECO:0000313" key="4">
    <source>
        <dbReference type="Proteomes" id="UP000026960"/>
    </source>
</evidence>
<evidence type="ECO:0000256" key="2">
    <source>
        <dbReference type="SAM" id="SignalP"/>
    </source>
</evidence>
<proteinExistence type="predicted"/>
<keyword evidence="2" id="KW-0732">Signal</keyword>
<evidence type="ECO:0000313" key="3">
    <source>
        <dbReference type="EnsemblPlants" id="OBART06G21230.1"/>
    </source>
</evidence>
<dbReference type="AlphaFoldDB" id="A0A0D3GIR5"/>